<dbReference type="EnsemblFungi" id="PTTG_12542-t43_1">
    <property type="protein sequence ID" value="PTTG_12542-t43_1-p1"/>
    <property type="gene ID" value="PTTG_12542"/>
</dbReference>
<dbReference type="Proteomes" id="UP000005240">
    <property type="component" value="Unassembled WGS sequence"/>
</dbReference>
<dbReference type="VEuPathDB" id="FungiDB:PTTG_12542"/>
<sequence length="234" mass="25445">MKQVHLLPATLATACLVYSSVVQGEGHPSVNCYTSRKYEQLNTTDCLRALETIVWDENLNLDTISNPFTVGYADCMIKIEKPKRQKPKRDHVLDIVADVIKSCPSRGGLSGYSHGMSAQVFPSSAGDLSDLNIPVCSARRCQYEARDCSSALDLVGPDADRVYLSPSSFTSGNCTITLATNDDSPFAVSSSFLRPTYDKLVKRCDSDPGWVYISAGNTGRIDGMRLSTQGSQCP</sequence>
<dbReference type="OrthoDB" id="2500939at2759"/>
<keyword evidence="4" id="KW-1185">Reference proteome</keyword>
<reference evidence="3" key="4">
    <citation type="submission" date="2025-05" db="UniProtKB">
        <authorList>
            <consortium name="EnsemblFungi"/>
        </authorList>
    </citation>
    <scope>IDENTIFICATION</scope>
    <source>
        <strain evidence="3">isolate 1-1 / race 1 (BBBD)</strain>
    </source>
</reference>
<accession>A0A180GX39</accession>
<feature type="signal peptide" evidence="1">
    <location>
        <begin position="1"/>
        <end position="24"/>
    </location>
</feature>
<name>A0A180GX39_PUCT1</name>
<evidence type="ECO:0008006" key="5">
    <source>
        <dbReference type="Google" id="ProtNLM"/>
    </source>
</evidence>
<dbReference type="EMBL" id="ADAS02000016">
    <property type="protein sequence ID" value="OAV96918.1"/>
    <property type="molecule type" value="Genomic_DNA"/>
</dbReference>
<evidence type="ECO:0000313" key="2">
    <source>
        <dbReference type="EMBL" id="OAV96918.1"/>
    </source>
</evidence>
<evidence type="ECO:0000256" key="1">
    <source>
        <dbReference type="SAM" id="SignalP"/>
    </source>
</evidence>
<reference evidence="2" key="1">
    <citation type="submission" date="2009-11" db="EMBL/GenBank/DDBJ databases">
        <authorList>
            <consortium name="The Broad Institute Genome Sequencing Platform"/>
            <person name="Ward D."/>
            <person name="Feldgarden M."/>
            <person name="Earl A."/>
            <person name="Young S.K."/>
            <person name="Zeng Q."/>
            <person name="Koehrsen M."/>
            <person name="Alvarado L."/>
            <person name="Berlin A."/>
            <person name="Bochicchio J."/>
            <person name="Borenstein D."/>
            <person name="Chapman S.B."/>
            <person name="Chen Z."/>
            <person name="Engels R."/>
            <person name="Freedman E."/>
            <person name="Gellesch M."/>
            <person name="Goldberg J."/>
            <person name="Griggs A."/>
            <person name="Gujja S."/>
            <person name="Heilman E."/>
            <person name="Heiman D."/>
            <person name="Hepburn T."/>
            <person name="Howarth C."/>
            <person name="Jen D."/>
            <person name="Larson L."/>
            <person name="Lewis B."/>
            <person name="Mehta T."/>
            <person name="Park D."/>
            <person name="Pearson M."/>
            <person name="Roberts A."/>
            <person name="Saif S."/>
            <person name="Shea T."/>
            <person name="Shenoy N."/>
            <person name="Sisk P."/>
            <person name="Stolte C."/>
            <person name="Sykes S."/>
            <person name="Thomson T."/>
            <person name="Walk T."/>
            <person name="White J."/>
            <person name="Yandava C."/>
            <person name="Izard J."/>
            <person name="Baranova O.V."/>
            <person name="Blanton J.M."/>
            <person name="Tanner A.C."/>
            <person name="Dewhirst F.E."/>
            <person name="Haas B."/>
            <person name="Nusbaum C."/>
            <person name="Birren B."/>
        </authorList>
    </citation>
    <scope>NUCLEOTIDE SEQUENCE [LARGE SCALE GENOMIC DNA]</scope>
    <source>
        <strain evidence="2">1-1 BBBD Race 1</strain>
    </source>
</reference>
<feature type="chain" id="PRO_5008110365" description="Ecp2 effector protein domain-containing protein" evidence="1">
    <location>
        <begin position="25"/>
        <end position="234"/>
    </location>
</feature>
<keyword evidence="1" id="KW-0732">Signal</keyword>
<protein>
    <recommendedName>
        <fullName evidence="5">Ecp2 effector protein domain-containing protein</fullName>
    </recommendedName>
</protein>
<reference evidence="3 4" key="3">
    <citation type="journal article" date="2017" name="G3 (Bethesda)">
        <title>Comparative analysis highlights variable genome content of wheat rusts and divergence of the mating loci.</title>
        <authorList>
            <person name="Cuomo C.A."/>
            <person name="Bakkeren G."/>
            <person name="Khalil H.B."/>
            <person name="Panwar V."/>
            <person name="Joly D."/>
            <person name="Linning R."/>
            <person name="Sakthikumar S."/>
            <person name="Song X."/>
            <person name="Adiconis X."/>
            <person name="Fan L."/>
            <person name="Goldberg J.M."/>
            <person name="Levin J.Z."/>
            <person name="Young S."/>
            <person name="Zeng Q."/>
            <person name="Anikster Y."/>
            <person name="Bruce M."/>
            <person name="Wang M."/>
            <person name="Yin C."/>
            <person name="McCallum B."/>
            <person name="Szabo L.J."/>
            <person name="Hulbert S."/>
            <person name="Chen X."/>
            <person name="Fellers J.P."/>
        </authorList>
    </citation>
    <scope>NUCLEOTIDE SEQUENCE</scope>
    <source>
        <strain evidence="4">Isolate 1-1 / race 1 (BBBD)</strain>
        <strain evidence="3">isolate 1-1 / race 1 (BBBD)</strain>
    </source>
</reference>
<dbReference type="AlphaFoldDB" id="A0A180GX39"/>
<proteinExistence type="predicted"/>
<dbReference type="PROSITE" id="PS51257">
    <property type="entry name" value="PROKAR_LIPOPROTEIN"/>
    <property type="match status" value="1"/>
</dbReference>
<organism evidence="2">
    <name type="scientific">Puccinia triticina (isolate 1-1 / race 1 (BBBD))</name>
    <name type="common">Brown leaf rust fungus</name>
    <dbReference type="NCBI Taxonomy" id="630390"/>
    <lineage>
        <taxon>Eukaryota</taxon>
        <taxon>Fungi</taxon>
        <taxon>Dikarya</taxon>
        <taxon>Basidiomycota</taxon>
        <taxon>Pucciniomycotina</taxon>
        <taxon>Pucciniomycetes</taxon>
        <taxon>Pucciniales</taxon>
        <taxon>Pucciniaceae</taxon>
        <taxon>Puccinia</taxon>
    </lineage>
</organism>
<evidence type="ECO:0000313" key="4">
    <source>
        <dbReference type="Proteomes" id="UP000005240"/>
    </source>
</evidence>
<evidence type="ECO:0000313" key="3">
    <source>
        <dbReference type="EnsemblFungi" id="PTTG_12542-t43_1-p1"/>
    </source>
</evidence>
<reference evidence="2" key="2">
    <citation type="submission" date="2016-05" db="EMBL/GenBank/DDBJ databases">
        <title>Comparative analysis highlights variable genome content of wheat rusts and divergence of the mating loci.</title>
        <authorList>
            <person name="Cuomo C.A."/>
            <person name="Bakkeren G."/>
            <person name="Szabo L."/>
            <person name="Khalil H."/>
            <person name="Joly D."/>
            <person name="Goldberg J."/>
            <person name="Young S."/>
            <person name="Zeng Q."/>
            <person name="Fellers J."/>
        </authorList>
    </citation>
    <scope>NUCLEOTIDE SEQUENCE [LARGE SCALE GENOMIC DNA]</scope>
    <source>
        <strain evidence="2">1-1 BBBD Race 1</strain>
    </source>
</reference>
<gene>
    <name evidence="2" type="ORF">PTTG_12542</name>
</gene>